<proteinExistence type="predicted"/>
<dbReference type="AlphaFoldDB" id="A0A848HDM1"/>
<comment type="caution">
    <text evidence="5">The sequence shown here is derived from an EMBL/GenBank/DDBJ whole genome shotgun (WGS) entry which is preliminary data.</text>
</comment>
<dbReference type="Pfam" id="PF00392">
    <property type="entry name" value="GntR"/>
    <property type="match status" value="1"/>
</dbReference>
<accession>A0A848HDM1</accession>
<dbReference type="InterPro" id="IPR036388">
    <property type="entry name" value="WH-like_DNA-bd_sf"/>
</dbReference>
<evidence type="ECO:0000256" key="2">
    <source>
        <dbReference type="ARBA" id="ARBA00023125"/>
    </source>
</evidence>
<dbReference type="Pfam" id="PF07729">
    <property type="entry name" value="FCD"/>
    <property type="match status" value="1"/>
</dbReference>
<dbReference type="PANTHER" id="PTHR43537">
    <property type="entry name" value="TRANSCRIPTIONAL REGULATOR, GNTR FAMILY"/>
    <property type="match status" value="1"/>
</dbReference>
<reference evidence="5 6" key="1">
    <citation type="submission" date="2020-04" db="EMBL/GenBank/DDBJ databases">
        <title>Ramlibacter sp. G-1-2-2 isolated from soil.</title>
        <authorList>
            <person name="Dahal R.H."/>
        </authorList>
    </citation>
    <scope>NUCLEOTIDE SEQUENCE [LARGE SCALE GENOMIC DNA]</scope>
    <source>
        <strain evidence="5 6">G-1-2-2</strain>
    </source>
</reference>
<dbReference type="EMBL" id="JABBFX010000003">
    <property type="protein sequence ID" value="NML47569.1"/>
    <property type="molecule type" value="Genomic_DNA"/>
</dbReference>
<evidence type="ECO:0000256" key="1">
    <source>
        <dbReference type="ARBA" id="ARBA00023015"/>
    </source>
</evidence>
<protein>
    <submittedName>
        <fullName evidence="5">GntR family transcriptional regulator</fullName>
    </submittedName>
</protein>
<evidence type="ECO:0000313" key="6">
    <source>
        <dbReference type="Proteomes" id="UP000541185"/>
    </source>
</evidence>
<keyword evidence="1" id="KW-0805">Transcription regulation</keyword>
<dbReference type="PANTHER" id="PTHR43537:SF49">
    <property type="entry name" value="TRANSCRIPTIONAL REGULATORY PROTEIN"/>
    <property type="match status" value="1"/>
</dbReference>
<dbReference type="Proteomes" id="UP000541185">
    <property type="component" value="Unassembled WGS sequence"/>
</dbReference>
<dbReference type="PROSITE" id="PS50949">
    <property type="entry name" value="HTH_GNTR"/>
    <property type="match status" value="1"/>
</dbReference>
<dbReference type="RefSeq" id="WP_169421837.1">
    <property type="nucleotide sequence ID" value="NZ_JABBFX010000003.1"/>
</dbReference>
<dbReference type="InterPro" id="IPR036390">
    <property type="entry name" value="WH_DNA-bd_sf"/>
</dbReference>
<gene>
    <name evidence="5" type="ORF">HHL11_27720</name>
</gene>
<keyword evidence="2" id="KW-0238">DNA-binding</keyword>
<dbReference type="SUPFAM" id="SSF46785">
    <property type="entry name" value="Winged helix' DNA-binding domain"/>
    <property type="match status" value="1"/>
</dbReference>
<dbReference type="Gene3D" id="1.20.120.530">
    <property type="entry name" value="GntR ligand-binding domain-like"/>
    <property type="match status" value="1"/>
</dbReference>
<dbReference type="SMART" id="SM00895">
    <property type="entry name" value="FCD"/>
    <property type="match status" value="1"/>
</dbReference>
<dbReference type="GO" id="GO:0003700">
    <property type="term" value="F:DNA-binding transcription factor activity"/>
    <property type="evidence" value="ECO:0007669"/>
    <property type="project" value="InterPro"/>
</dbReference>
<dbReference type="InterPro" id="IPR008920">
    <property type="entry name" value="TF_FadR/GntR_C"/>
</dbReference>
<dbReference type="InterPro" id="IPR011711">
    <property type="entry name" value="GntR_C"/>
</dbReference>
<keyword evidence="3" id="KW-0804">Transcription</keyword>
<dbReference type="SMART" id="SM00345">
    <property type="entry name" value="HTH_GNTR"/>
    <property type="match status" value="1"/>
</dbReference>
<dbReference type="GO" id="GO:0003677">
    <property type="term" value="F:DNA binding"/>
    <property type="evidence" value="ECO:0007669"/>
    <property type="project" value="UniProtKB-KW"/>
</dbReference>
<keyword evidence="6" id="KW-1185">Reference proteome</keyword>
<evidence type="ECO:0000256" key="3">
    <source>
        <dbReference type="ARBA" id="ARBA00023163"/>
    </source>
</evidence>
<evidence type="ECO:0000259" key="4">
    <source>
        <dbReference type="PROSITE" id="PS50949"/>
    </source>
</evidence>
<name>A0A848HDM1_9BURK</name>
<sequence>MPTERETEAEGKSTPLAETVLSELLQRIYDGRLAQGVVINEAAIAEEFGVSRGPVREAVRRLQGLQLITREPYVKSRVVTLTQDGAQELFEMRLALEGMACRLAAERMSDDEIADLIRELEQDRQRTLAGKAKAKGQSEPRVFDFHERIVRGSRNSRIIDALCGDLYHLLRMYRRQSGAVPERKDQAYAEHWQIVRALRARDGELAESLMRSHVGRASAHLFDKLPLITGTSAESRSA</sequence>
<feature type="domain" description="HTH gntR-type" evidence="4">
    <location>
        <begin position="14"/>
        <end position="81"/>
    </location>
</feature>
<organism evidence="5 6">
    <name type="scientific">Ramlibacter agri</name>
    <dbReference type="NCBI Taxonomy" id="2728837"/>
    <lineage>
        <taxon>Bacteria</taxon>
        <taxon>Pseudomonadati</taxon>
        <taxon>Pseudomonadota</taxon>
        <taxon>Betaproteobacteria</taxon>
        <taxon>Burkholderiales</taxon>
        <taxon>Comamonadaceae</taxon>
        <taxon>Ramlibacter</taxon>
    </lineage>
</organism>
<evidence type="ECO:0000313" key="5">
    <source>
        <dbReference type="EMBL" id="NML47569.1"/>
    </source>
</evidence>
<dbReference type="SUPFAM" id="SSF48008">
    <property type="entry name" value="GntR ligand-binding domain-like"/>
    <property type="match status" value="1"/>
</dbReference>
<dbReference type="Gene3D" id="1.10.10.10">
    <property type="entry name" value="Winged helix-like DNA-binding domain superfamily/Winged helix DNA-binding domain"/>
    <property type="match status" value="1"/>
</dbReference>
<dbReference type="InterPro" id="IPR000524">
    <property type="entry name" value="Tscrpt_reg_HTH_GntR"/>
</dbReference>